<accession>A0ABZ2XJ60</accession>
<evidence type="ECO:0000313" key="2">
    <source>
        <dbReference type="Proteomes" id="UP001479520"/>
    </source>
</evidence>
<proteinExistence type="predicted"/>
<protein>
    <submittedName>
        <fullName evidence="1">Uncharacterized protein</fullName>
    </submittedName>
</protein>
<name>A0ABZ2XJ60_9RHOO</name>
<keyword evidence="2" id="KW-1185">Reference proteome</keyword>
<organism evidence="1 2">
    <name type="scientific">Azonexus hydrophilus</name>
    <dbReference type="NCBI Taxonomy" id="418702"/>
    <lineage>
        <taxon>Bacteria</taxon>
        <taxon>Pseudomonadati</taxon>
        <taxon>Pseudomonadota</taxon>
        <taxon>Betaproteobacteria</taxon>
        <taxon>Rhodocyclales</taxon>
        <taxon>Azonexaceae</taxon>
        <taxon>Azonexus</taxon>
    </lineage>
</organism>
<dbReference type="RefSeq" id="WP_028994402.1">
    <property type="nucleotide sequence ID" value="NZ_CALFBA010000029.1"/>
</dbReference>
<dbReference type="Proteomes" id="UP001479520">
    <property type="component" value="Chromosome"/>
</dbReference>
<reference evidence="1 2" key="1">
    <citation type="submission" date="2024-04" db="EMBL/GenBank/DDBJ databases">
        <title>Dissimilatory iodate-reducing microorganisms contribute to the enrichment of iodine in groundwater.</title>
        <authorList>
            <person name="Jiang Z."/>
        </authorList>
    </citation>
    <scope>NUCLEOTIDE SEQUENCE [LARGE SCALE GENOMIC DNA]</scope>
    <source>
        <strain evidence="1 2">NCP973</strain>
    </source>
</reference>
<dbReference type="EMBL" id="CP151406">
    <property type="protein sequence ID" value="WZJ21306.1"/>
    <property type="molecule type" value="Genomic_DNA"/>
</dbReference>
<sequence length="86" mass="9421">MPATTLDCKGLTVANGDCVRILSITPDPDLDEDELDLFMNMIGSSCEVERIDADGAAWVVVWWSCSDGSVTTQVGLYPHQMEKVTR</sequence>
<gene>
    <name evidence="1" type="ORF">AADV58_15345</name>
</gene>
<evidence type="ECO:0000313" key="1">
    <source>
        <dbReference type="EMBL" id="WZJ21306.1"/>
    </source>
</evidence>